<dbReference type="EMBL" id="PKPP01002950">
    <property type="protein sequence ID" value="PWA72180.1"/>
    <property type="molecule type" value="Genomic_DNA"/>
</dbReference>
<protein>
    <recommendedName>
        <fullName evidence="3">DUF4216 domain-containing protein</fullName>
    </recommendedName>
</protein>
<proteinExistence type="predicted"/>
<evidence type="ECO:0008006" key="3">
    <source>
        <dbReference type="Google" id="ProtNLM"/>
    </source>
</evidence>
<organism evidence="1 2">
    <name type="scientific">Artemisia annua</name>
    <name type="common">Sweet wormwood</name>
    <dbReference type="NCBI Taxonomy" id="35608"/>
    <lineage>
        <taxon>Eukaryota</taxon>
        <taxon>Viridiplantae</taxon>
        <taxon>Streptophyta</taxon>
        <taxon>Embryophyta</taxon>
        <taxon>Tracheophyta</taxon>
        <taxon>Spermatophyta</taxon>
        <taxon>Magnoliopsida</taxon>
        <taxon>eudicotyledons</taxon>
        <taxon>Gunneridae</taxon>
        <taxon>Pentapetalae</taxon>
        <taxon>asterids</taxon>
        <taxon>campanulids</taxon>
        <taxon>Asterales</taxon>
        <taxon>Asteraceae</taxon>
        <taxon>Asteroideae</taxon>
        <taxon>Anthemideae</taxon>
        <taxon>Artemisiinae</taxon>
        <taxon>Artemisia</taxon>
    </lineage>
</organism>
<gene>
    <name evidence="1" type="ORF">CTI12_AA272820</name>
</gene>
<keyword evidence="2" id="KW-1185">Reference proteome</keyword>
<evidence type="ECO:0000313" key="1">
    <source>
        <dbReference type="EMBL" id="PWA72180.1"/>
    </source>
</evidence>
<sequence length="412" mass="47267">MQKVVWYVLHNSHEIDPYMNEYKRAFPGNDIQEGFPYWFGNKVHLLAFPGNDIQEGFPYWFGNKIRELKVKNDPSCTSELFALACGPSCTAVSVDSCIVNGVKFNVHDRDLRRSTQNSGISTPNPSGGMYYGQLEEIPEFEYIPFKVVLFKVKWFNTNNDVFYLDFPGKRGNFKAVQDSYHRKIWNPDIIVVEDNQDVRTDTGRPVSIRFEKNAEGMYEHVGSRTKWFSNLVGELLRTSIPMHFNSWRDVPATAKAHIDNQLHLRTPTDSVDGRDLIELYRHNHTRDGVFESLVSEARYNQMIRMRTESTSGGTTMPDLDIIRHVQSYPAVVVRRPSVPHELVIKPPRPRSTKTVQKQTEMLNMLLGWAKKQLSFLEQLATQTTTSGSQEASEDDHVITVFEPFLANLDTNA</sequence>
<reference evidence="1 2" key="1">
    <citation type="journal article" date="2018" name="Mol. Plant">
        <title>The genome of Artemisia annua provides insight into the evolution of Asteraceae family and artemisinin biosynthesis.</title>
        <authorList>
            <person name="Shen Q."/>
            <person name="Zhang L."/>
            <person name="Liao Z."/>
            <person name="Wang S."/>
            <person name="Yan T."/>
            <person name="Shi P."/>
            <person name="Liu M."/>
            <person name="Fu X."/>
            <person name="Pan Q."/>
            <person name="Wang Y."/>
            <person name="Lv Z."/>
            <person name="Lu X."/>
            <person name="Zhang F."/>
            <person name="Jiang W."/>
            <person name="Ma Y."/>
            <person name="Chen M."/>
            <person name="Hao X."/>
            <person name="Li L."/>
            <person name="Tang Y."/>
            <person name="Lv G."/>
            <person name="Zhou Y."/>
            <person name="Sun X."/>
            <person name="Brodelius P.E."/>
            <person name="Rose J.K.C."/>
            <person name="Tang K."/>
        </authorList>
    </citation>
    <scope>NUCLEOTIDE SEQUENCE [LARGE SCALE GENOMIC DNA]</scope>
    <source>
        <strain evidence="2">cv. Huhao1</strain>
        <tissue evidence="1">Leaf</tissue>
    </source>
</reference>
<name>A0A2U1NFF7_ARTAN</name>
<dbReference type="OrthoDB" id="684151at2759"/>
<dbReference type="PANTHER" id="PTHR48258:SF14">
    <property type="entry name" value="OS02G0583300 PROTEIN"/>
    <property type="match status" value="1"/>
</dbReference>
<evidence type="ECO:0000313" key="2">
    <source>
        <dbReference type="Proteomes" id="UP000245207"/>
    </source>
</evidence>
<comment type="caution">
    <text evidence="1">The sequence shown here is derived from an EMBL/GenBank/DDBJ whole genome shotgun (WGS) entry which is preliminary data.</text>
</comment>
<dbReference type="AlphaFoldDB" id="A0A2U1NFF7"/>
<dbReference type="Proteomes" id="UP000245207">
    <property type="component" value="Unassembled WGS sequence"/>
</dbReference>
<dbReference type="PANTHER" id="PTHR48258">
    <property type="entry name" value="DUF4218 DOMAIN-CONTAINING PROTEIN-RELATED"/>
    <property type="match status" value="1"/>
</dbReference>
<accession>A0A2U1NFF7</accession>